<evidence type="ECO:0008006" key="3">
    <source>
        <dbReference type="Google" id="ProtNLM"/>
    </source>
</evidence>
<protein>
    <recommendedName>
        <fullName evidence="3">FAR1 domain-containing protein</fullName>
    </recommendedName>
</protein>
<dbReference type="AlphaFoldDB" id="A0AAP0M3B7"/>
<dbReference type="EMBL" id="JBCGBO010000006">
    <property type="protein sequence ID" value="KAK9192829.1"/>
    <property type="molecule type" value="Genomic_DNA"/>
</dbReference>
<reference evidence="1 2" key="1">
    <citation type="submission" date="2024-05" db="EMBL/GenBank/DDBJ databases">
        <title>Haplotype-resolved chromosome-level genome assembly of Huyou (Citrus changshanensis).</title>
        <authorList>
            <person name="Miao C."/>
            <person name="Chen W."/>
            <person name="Wu Y."/>
            <person name="Wang L."/>
            <person name="Zhao S."/>
            <person name="Grierson D."/>
            <person name="Xu C."/>
            <person name="Chen K."/>
        </authorList>
    </citation>
    <scope>NUCLEOTIDE SEQUENCE [LARGE SCALE GENOMIC DNA]</scope>
    <source>
        <strain evidence="1">01-14</strain>
        <tissue evidence="1">Leaf</tissue>
    </source>
</reference>
<keyword evidence="2" id="KW-1185">Reference proteome</keyword>
<gene>
    <name evidence="1" type="ORF">WN944_003522</name>
</gene>
<sequence length="127" mass="14198">MNISAVSVEGAMSGASISFASYAHNSTSSDQSGLAHLVSFANLEDHMDSDRPLSSFVCEDRLSKFDVIGREFSSIEDVEEYYFTYAKKISFSVQRDIKRANSKGNVTIRRWVVQKKSAYVDMCMLDS</sequence>
<organism evidence="1 2">
    <name type="scientific">Citrus x changshan-huyou</name>
    <dbReference type="NCBI Taxonomy" id="2935761"/>
    <lineage>
        <taxon>Eukaryota</taxon>
        <taxon>Viridiplantae</taxon>
        <taxon>Streptophyta</taxon>
        <taxon>Embryophyta</taxon>
        <taxon>Tracheophyta</taxon>
        <taxon>Spermatophyta</taxon>
        <taxon>Magnoliopsida</taxon>
        <taxon>eudicotyledons</taxon>
        <taxon>Gunneridae</taxon>
        <taxon>Pentapetalae</taxon>
        <taxon>rosids</taxon>
        <taxon>malvids</taxon>
        <taxon>Sapindales</taxon>
        <taxon>Rutaceae</taxon>
        <taxon>Aurantioideae</taxon>
        <taxon>Citrus</taxon>
    </lineage>
</organism>
<accession>A0AAP0M3B7</accession>
<evidence type="ECO:0000313" key="2">
    <source>
        <dbReference type="Proteomes" id="UP001428341"/>
    </source>
</evidence>
<name>A0AAP0M3B7_9ROSI</name>
<evidence type="ECO:0000313" key="1">
    <source>
        <dbReference type="EMBL" id="KAK9192829.1"/>
    </source>
</evidence>
<proteinExistence type="predicted"/>
<comment type="caution">
    <text evidence="1">The sequence shown here is derived from an EMBL/GenBank/DDBJ whole genome shotgun (WGS) entry which is preliminary data.</text>
</comment>
<dbReference type="Proteomes" id="UP001428341">
    <property type="component" value="Unassembled WGS sequence"/>
</dbReference>